<evidence type="ECO:0000259" key="1">
    <source>
        <dbReference type="Pfam" id="PF02721"/>
    </source>
</evidence>
<dbReference type="Pfam" id="PF08646">
    <property type="entry name" value="Rep_fac-A_C"/>
    <property type="match status" value="1"/>
</dbReference>
<dbReference type="Gene3D" id="2.40.50.140">
    <property type="entry name" value="Nucleic acid-binding proteins"/>
    <property type="match status" value="3"/>
</dbReference>
<protein>
    <recommendedName>
        <fullName evidence="5">DUF223 domain-containing protein</fullName>
    </recommendedName>
</protein>
<reference evidence="3" key="1">
    <citation type="submission" date="2023-02" db="EMBL/GenBank/DDBJ databases">
        <title>Genome of toxic invasive species Heracleum sosnowskyi carries increased number of genes despite the absence of recent whole-genome duplications.</title>
        <authorList>
            <person name="Schelkunov M."/>
            <person name="Shtratnikova V."/>
            <person name="Makarenko M."/>
            <person name="Klepikova A."/>
            <person name="Omelchenko D."/>
            <person name="Novikova G."/>
            <person name="Obukhova E."/>
            <person name="Bogdanov V."/>
            <person name="Penin A."/>
            <person name="Logacheva M."/>
        </authorList>
    </citation>
    <scope>NUCLEOTIDE SEQUENCE</scope>
    <source>
        <strain evidence="3">Hsosn_3</strain>
        <tissue evidence="3">Leaf</tissue>
    </source>
</reference>
<feature type="domain" description="Replication factor A C-terminal" evidence="2">
    <location>
        <begin position="265"/>
        <end position="365"/>
    </location>
</feature>
<proteinExistence type="predicted"/>
<feature type="domain" description="Replication protein A 70 kDa DNA-binding subunit B/D first OB fold" evidence="1">
    <location>
        <begin position="3"/>
        <end position="95"/>
    </location>
</feature>
<keyword evidence="4" id="KW-1185">Reference proteome</keyword>
<dbReference type="SUPFAM" id="SSF50249">
    <property type="entry name" value="Nucleic acid-binding proteins"/>
    <property type="match status" value="3"/>
</dbReference>
<organism evidence="3 4">
    <name type="scientific">Heracleum sosnowskyi</name>
    <dbReference type="NCBI Taxonomy" id="360622"/>
    <lineage>
        <taxon>Eukaryota</taxon>
        <taxon>Viridiplantae</taxon>
        <taxon>Streptophyta</taxon>
        <taxon>Embryophyta</taxon>
        <taxon>Tracheophyta</taxon>
        <taxon>Spermatophyta</taxon>
        <taxon>Magnoliopsida</taxon>
        <taxon>eudicotyledons</taxon>
        <taxon>Gunneridae</taxon>
        <taxon>Pentapetalae</taxon>
        <taxon>asterids</taxon>
        <taxon>campanulids</taxon>
        <taxon>Apiales</taxon>
        <taxon>Apiaceae</taxon>
        <taxon>Apioideae</taxon>
        <taxon>apioid superclade</taxon>
        <taxon>Tordylieae</taxon>
        <taxon>Tordyliinae</taxon>
        <taxon>Heracleum</taxon>
    </lineage>
</organism>
<gene>
    <name evidence="3" type="ORF">POM88_008446</name>
</gene>
<evidence type="ECO:0000313" key="3">
    <source>
        <dbReference type="EMBL" id="KAK1398583.1"/>
    </source>
</evidence>
<dbReference type="AlphaFoldDB" id="A0AAD8N8K6"/>
<dbReference type="PANTHER" id="PTHR47165">
    <property type="entry name" value="OS03G0429900 PROTEIN"/>
    <property type="match status" value="1"/>
</dbReference>
<dbReference type="InterPro" id="IPR012340">
    <property type="entry name" value="NA-bd_OB-fold"/>
</dbReference>
<dbReference type="InterPro" id="IPR003871">
    <property type="entry name" value="RFA1B/D_OB_1st"/>
</dbReference>
<evidence type="ECO:0000313" key="4">
    <source>
        <dbReference type="Proteomes" id="UP001237642"/>
    </source>
</evidence>
<dbReference type="Pfam" id="PF02721">
    <property type="entry name" value="DUF223"/>
    <property type="match status" value="1"/>
</dbReference>
<dbReference type="PANTHER" id="PTHR47165:SF4">
    <property type="entry name" value="OS03G0429900 PROTEIN"/>
    <property type="match status" value="1"/>
</dbReference>
<dbReference type="Proteomes" id="UP001237642">
    <property type="component" value="Unassembled WGS sequence"/>
</dbReference>
<accession>A0AAD8N8K6</accession>
<dbReference type="EMBL" id="JAUIZM010000002">
    <property type="protein sequence ID" value="KAK1398583.1"/>
    <property type="molecule type" value="Genomic_DNA"/>
</dbReference>
<evidence type="ECO:0008006" key="5">
    <source>
        <dbReference type="Google" id="ProtNLM"/>
    </source>
</evidence>
<reference evidence="3" key="2">
    <citation type="submission" date="2023-05" db="EMBL/GenBank/DDBJ databases">
        <authorList>
            <person name="Schelkunov M.I."/>
        </authorList>
    </citation>
    <scope>NUCLEOTIDE SEQUENCE</scope>
    <source>
        <strain evidence="3">Hsosn_3</strain>
        <tissue evidence="3">Leaf</tissue>
    </source>
</reference>
<comment type="caution">
    <text evidence="3">The sequence shown here is derived from an EMBL/GenBank/DDBJ whole genome shotgun (WGS) entry which is preliminary data.</text>
</comment>
<dbReference type="CDD" id="cd04480">
    <property type="entry name" value="RPA1_DBD_A_like"/>
    <property type="match status" value="1"/>
</dbReference>
<evidence type="ECO:0000259" key="2">
    <source>
        <dbReference type="Pfam" id="PF08646"/>
    </source>
</evidence>
<sequence length="388" mass="45856">MDWKVKVRVIREWRGATMTGEPFKGYNLLLLDAKNCRMQVYVPASMADRMARMIEVGKIYIIKNFQVKEYKDQDKFRPVQIDRQITFITNTKVKEIEETDVFIHKNMFDFYAFEDLKGMAKQYHHLIDGRTKINVTFWDSFAVEFEKEMNKAVEEPIILIIASARVSTWQDQIDICNYSPTMFYLNYDHHSVIQLRKMLKEPNFDKVHLSAKKKTFKQCTVDEIKNLGIPFIQDEVICKGKIKSVEEIKKWKVLVCTSCYEDIEDMNCDCKKCNRNVPYPNKKFKIPSLLSDDTGEMEITLLDREVRTILGKNVFDVENEDDMFPNIIKTMEGKDYTFKIFITEDNINQKNKVYKTIDIFLRFDMEEEMPSGSSYHLDEISQLNYQTT</sequence>
<dbReference type="InterPro" id="IPR013955">
    <property type="entry name" value="Rep_factor-A_C"/>
</dbReference>
<name>A0AAD8N8K6_9APIA</name>